<evidence type="ECO:0000313" key="3">
    <source>
        <dbReference type="EMBL" id="ASJ70731.1"/>
    </source>
</evidence>
<dbReference type="OrthoDB" id="9806395at2"/>
<dbReference type="AlphaFoldDB" id="A0A2Z2NL60"/>
<evidence type="ECO:0000259" key="2">
    <source>
        <dbReference type="PROSITE" id="PS50234"/>
    </source>
</evidence>
<evidence type="ECO:0000256" key="1">
    <source>
        <dbReference type="SAM" id="MobiDB-lite"/>
    </source>
</evidence>
<protein>
    <recommendedName>
        <fullName evidence="2">VWFA domain-containing protein</fullName>
    </recommendedName>
</protein>
<organism evidence="3 4">
    <name type="scientific">Granulosicoccus antarcticus IMCC3135</name>
    <dbReference type="NCBI Taxonomy" id="1192854"/>
    <lineage>
        <taxon>Bacteria</taxon>
        <taxon>Pseudomonadati</taxon>
        <taxon>Pseudomonadota</taxon>
        <taxon>Gammaproteobacteria</taxon>
        <taxon>Chromatiales</taxon>
        <taxon>Granulosicoccaceae</taxon>
        <taxon>Granulosicoccus</taxon>
    </lineage>
</organism>
<dbReference type="CDD" id="cd01464">
    <property type="entry name" value="vWA_subfamily"/>
    <property type="match status" value="1"/>
</dbReference>
<dbReference type="KEGG" id="gai:IMCC3135_03090"/>
<dbReference type="SMART" id="SM00327">
    <property type="entry name" value="VWA"/>
    <property type="match status" value="1"/>
</dbReference>
<dbReference type="PROSITE" id="PS50234">
    <property type="entry name" value="VWFA"/>
    <property type="match status" value="1"/>
</dbReference>
<keyword evidence="4" id="KW-1185">Reference proteome</keyword>
<sequence>MRRLPVYLLLDTSTSMRGEPINAVRDGLDLLVSTLRQDPYALETAYLSVITFDTSAKQLVPLTELTDFQTPSIEAKGATSLGEALSLAAECIGREVQKSDAETKGDWKPLVFLMTDGAPTDSWQRGLKDFRAAKPGMVICCAAGPGADTKVLEEISEIVVTLDTADGATIASFFKWVSASITTSSRKVDLSKNDVGGIEELPPTPSGVNLAKG</sequence>
<proteinExistence type="predicted"/>
<dbReference type="Gene3D" id="3.40.50.410">
    <property type="entry name" value="von Willebrand factor, type A domain"/>
    <property type="match status" value="1"/>
</dbReference>
<dbReference type="InterPro" id="IPR011392">
    <property type="entry name" value="Tellurite-R_TerY"/>
</dbReference>
<feature type="region of interest" description="Disordered" evidence="1">
    <location>
        <begin position="194"/>
        <end position="213"/>
    </location>
</feature>
<accession>A0A2Z2NL60</accession>
<dbReference type="Proteomes" id="UP000250079">
    <property type="component" value="Chromosome"/>
</dbReference>
<dbReference type="EMBL" id="CP018632">
    <property type="protein sequence ID" value="ASJ70731.1"/>
    <property type="molecule type" value="Genomic_DNA"/>
</dbReference>
<evidence type="ECO:0000313" key="4">
    <source>
        <dbReference type="Proteomes" id="UP000250079"/>
    </source>
</evidence>
<dbReference type="Pfam" id="PF00092">
    <property type="entry name" value="VWA"/>
    <property type="match status" value="1"/>
</dbReference>
<dbReference type="SUPFAM" id="SSF53300">
    <property type="entry name" value="vWA-like"/>
    <property type="match status" value="1"/>
</dbReference>
<dbReference type="InterPro" id="IPR002035">
    <property type="entry name" value="VWF_A"/>
</dbReference>
<dbReference type="PIRSF" id="PIRSF020634">
    <property type="entry name" value="TerY_vWA"/>
    <property type="match status" value="1"/>
</dbReference>
<gene>
    <name evidence="3" type="ORF">IMCC3135_03090</name>
</gene>
<name>A0A2Z2NL60_9GAMM</name>
<dbReference type="InterPro" id="IPR036465">
    <property type="entry name" value="vWFA_dom_sf"/>
</dbReference>
<reference evidence="3 4" key="1">
    <citation type="submission" date="2016-12" db="EMBL/GenBank/DDBJ databases">
        <authorList>
            <person name="Song W.-J."/>
            <person name="Kurnit D.M."/>
        </authorList>
    </citation>
    <scope>NUCLEOTIDE SEQUENCE [LARGE SCALE GENOMIC DNA]</scope>
    <source>
        <strain evidence="3 4">IMCC3135</strain>
    </source>
</reference>
<feature type="domain" description="VWFA" evidence="2">
    <location>
        <begin position="5"/>
        <end position="158"/>
    </location>
</feature>
<dbReference type="RefSeq" id="WP_088916246.1">
    <property type="nucleotide sequence ID" value="NZ_CP018632.1"/>
</dbReference>